<feature type="transmembrane region" description="Helical" evidence="1">
    <location>
        <begin position="129"/>
        <end position="146"/>
    </location>
</feature>
<feature type="transmembrane region" description="Helical" evidence="1">
    <location>
        <begin position="20"/>
        <end position="38"/>
    </location>
</feature>
<comment type="caution">
    <text evidence="3">The sequence shown here is derived from an EMBL/GenBank/DDBJ whole genome shotgun (WGS) entry which is preliminary data.</text>
</comment>
<feature type="transmembrane region" description="Helical" evidence="1">
    <location>
        <begin position="76"/>
        <end position="94"/>
    </location>
</feature>
<dbReference type="EMBL" id="JADILZ010000042">
    <property type="protein sequence ID" value="MBO8478198.1"/>
    <property type="molecule type" value="Genomic_DNA"/>
</dbReference>
<dbReference type="InterPro" id="IPR052529">
    <property type="entry name" value="Bact_Transport_Assoc"/>
</dbReference>
<protein>
    <submittedName>
        <fullName evidence="3">DUF418 domain-containing protein</fullName>
    </submittedName>
</protein>
<reference evidence="3" key="1">
    <citation type="submission" date="2020-10" db="EMBL/GenBank/DDBJ databases">
        <authorList>
            <person name="Gilroy R."/>
        </authorList>
    </citation>
    <scope>NUCLEOTIDE SEQUENCE</scope>
    <source>
        <strain evidence="3">2478</strain>
    </source>
</reference>
<dbReference type="Pfam" id="PF04235">
    <property type="entry name" value="DUF418"/>
    <property type="match status" value="1"/>
</dbReference>
<name>A0A9D9IVG8_9BACT</name>
<gene>
    <name evidence="3" type="ORF">IAB80_04870</name>
</gene>
<evidence type="ECO:0000313" key="4">
    <source>
        <dbReference type="Proteomes" id="UP000823771"/>
    </source>
</evidence>
<dbReference type="PANTHER" id="PTHR30590">
    <property type="entry name" value="INNER MEMBRANE PROTEIN"/>
    <property type="match status" value="1"/>
</dbReference>
<keyword evidence="1" id="KW-1133">Transmembrane helix</keyword>
<feature type="transmembrane region" description="Helical" evidence="1">
    <location>
        <begin position="106"/>
        <end position="123"/>
    </location>
</feature>
<evidence type="ECO:0000313" key="3">
    <source>
        <dbReference type="EMBL" id="MBO8478198.1"/>
    </source>
</evidence>
<keyword evidence="1" id="KW-0472">Membrane</keyword>
<sequence>MTADHHHTKVAPVKARERYIILDALRGFALLGICLANFPEFSLYTFLGPEAVRSMPTAEADNVARYIQYLLIDGKFYTLFSLLFGIGFSIIISNAARKGADGFRIFYRRMAILLLIGFIHLMFIWSGDILMLYAFLGFFLPLFRNVSDRGLLGTAAVLLVLPVAIDLVISLTGVSPSAWVVAAQQEQCARYGITEDNFAYWLRDADSYRQVFGFLVQGALVRVQEFIDGNRAFKVMGLFLIGFYLGRNRFYARLEEKRATVRRVFLWGLAAGLPLSGLYAWSAMNGHPWGLAAHTLLYTVSVYPTGFAYAAGLALYSLHRKESRVLKLLSAPGRMALTDYIGQSLCGMFIFYGTGLALGADMGLVYVLLTALCVYAAEVAFSHVWMCFCSFGPLEWIWRMLTYGERLPLLRRRS</sequence>
<feature type="transmembrane region" description="Helical" evidence="1">
    <location>
        <begin position="296"/>
        <end position="316"/>
    </location>
</feature>
<keyword evidence="1" id="KW-0812">Transmembrane</keyword>
<accession>A0A9D9IVG8</accession>
<dbReference type="AlphaFoldDB" id="A0A9D9IVG8"/>
<evidence type="ECO:0000256" key="1">
    <source>
        <dbReference type="SAM" id="Phobius"/>
    </source>
</evidence>
<evidence type="ECO:0000259" key="2">
    <source>
        <dbReference type="Pfam" id="PF04235"/>
    </source>
</evidence>
<dbReference type="Proteomes" id="UP000823771">
    <property type="component" value="Unassembled WGS sequence"/>
</dbReference>
<organism evidence="3 4">
    <name type="scientific">Candidatus Cryptobacteroides excrementipullorum</name>
    <dbReference type="NCBI Taxonomy" id="2840761"/>
    <lineage>
        <taxon>Bacteria</taxon>
        <taxon>Pseudomonadati</taxon>
        <taxon>Bacteroidota</taxon>
        <taxon>Bacteroidia</taxon>
        <taxon>Bacteroidales</taxon>
        <taxon>Candidatus Cryptobacteroides</taxon>
    </lineage>
</organism>
<feature type="domain" description="DUF418" evidence="2">
    <location>
        <begin position="245"/>
        <end position="404"/>
    </location>
</feature>
<feature type="transmembrane region" description="Helical" evidence="1">
    <location>
        <begin position="151"/>
        <end position="171"/>
    </location>
</feature>
<proteinExistence type="predicted"/>
<feature type="transmembrane region" description="Helical" evidence="1">
    <location>
        <begin position="264"/>
        <end position="284"/>
    </location>
</feature>
<dbReference type="PANTHER" id="PTHR30590:SF2">
    <property type="entry name" value="INNER MEMBRANE PROTEIN"/>
    <property type="match status" value="1"/>
</dbReference>
<dbReference type="InterPro" id="IPR007349">
    <property type="entry name" value="DUF418"/>
</dbReference>
<feature type="transmembrane region" description="Helical" evidence="1">
    <location>
        <begin position="232"/>
        <end position="252"/>
    </location>
</feature>
<reference evidence="3" key="2">
    <citation type="journal article" date="2021" name="PeerJ">
        <title>Extensive microbial diversity within the chicken gut microbiome revealed by metagenomics and culture.</title>
        <authorList>
            <person name="Gilroy R."/>
            <person name="Ravi A."/>
            <person name="Getino M."/>
            <person name="Pursley I."/>
            <person name="Horton D.L."/>
            <person name="Alikhan N.F."/>
            <person name="Baker D."/>
            <person name="Gharbi K."/>
            <person name="Hall N."/>
            <person name="Watson M."/>
            <person name="Adriaenssens E.M."/>
            <person name="Foster-Nyarko E."/>
            <person name="Jarju S."/>
            <person name="Secka A."/>
            <person name="Antonio M."/>
            <person name="Oren A."/>
            <person name="Chaudhuri R.R."/>
            <person name="La Ragione R."/>
            <person name="Hildebrand F."/>
            <person name="Pallen M.J."/>
        </authorList>
    </citation>
    <scope>NUCLEOTIDE SEQUENCE</scope>
    <source>
        <strain evidence="3">2478</strain>
    </source>
</reference>